<dbReference type="RefSeq" id="WP_225111217.1">
    <property type="nucleotide sequence ID" value="NZ_CP017952.1"/>
</dbReference>
<dbReference type="InterPro" id="IPR010380">
    <property type="entry name" value="DUF975"/>
</dbReference>
<keyword evidence="3" id="KW-1185">Reference proteome</keyword>
<dbReference type="Proteomes" id="UP000025245">
    <property type="component" value="Chromosome"/>
</dbReference>
<evidence type="ECO:0000256" key="1">
    <source>
        <dbReference type="SAM" id="Phobius"/>
    </source>
</evidence>
<dbReference type="PANTHER" id="PTHR40076:SF1">
    <property type="entry name" value="MEMBRANE PROTEIN"/>
    <property type="match status" value="1"/>
</dbReference>
<dbReference type="Pfam" id="PF06161">
    <property type="entry name" value="DUF975"/>
    <property type="match status" value="1"/>
</dbReference>
<keyword evidence="1" id="KW-1133">Transmembrane helix</keyword>
<protein>
    <submittedName>
        <fullName evidence="2">Integral membrane protein</fullName>
    </submittedName>
</protein>
<organism evidence="2 3">
    <name type="scientific">Streptococcus iniae</name>
    <name type="common">Streptococcus shiloi</name>
    <dbReference type="NCBI Taxonomy" id="1346"/>
    <lineage>
        <taxon>Bacteria</taxon>
        <taxon>Bacillati</taxon>
        <taxon>Bacillota</taxon>
        <taxon>Bacilli</taxon>
        <taxon>Lactobacillales</taxon>
        <taxon>Streptococcaceae</taxon>
        <taxon>Streptococcus</taxon>
    </lineage>
</organism>
<reference evidence="2 3" key="1">
    <citation type="journal article" date="2014" name="Genome Announc.">
        <title>Complete Genome Sequence of a Virulent Strain, Streptococcus iniae ISET0901, Isolated from Diseased Tilapia.</title>
        <authorList>
            <person name="Pridgeon J.W."/>
            <person name="Zhang D."/>
            <person name="Zhang L."/>
        </authorList>
    </citation>
    <scope>NUCLEOTIDE SEQUENCE [LARGE SCALE GENOMIC DNA]</scope>
    <source>
        <strain evidence="2 3">ISET0901</strain>
    </source>
</reference>
<evidence type="ECO:0000313" key="2">
    <source>
        <dbReference type="EMBL" id="AHY15176.1"/>
    </source>
</evidence>
<keyword evidence="1" id="KW-0812">Transmembrane</keyword>
<proteinExistence type="predicted"/>
<evidence type="ECO:0000313" key="3">
    <source>
        <dbReference type="Proteomes" id="UP000025245"/>
    </source>
</evidence>
<dbReference type="EMBL" id="CP007586">
    <property type="protein sequence ID" value="AHY15176.1"/>
    <property type="molecule type" value="Genomic_DNA"/>
</dbReference>
<name>A0ABM5QFR3_STRIN</name>
<feature type="transmembrane region" description="Helical" evidence="1">
    <location>
        <begin position="65"/>
        <end position="86"/>
    </location>
</feature>
<feature type="transmembrane region" description="Helical" evidence="1">
    <location>
        <begin position="20"/>
        <end position="45"/>
    </location>
</feature>
<feature type="transmembrane region" description="Helical" evidence="1">
    <location>
        <begin position="184"/>
        <end position="209"/>
    </location>
</feature>
<gene>
    <name evidence="2" type="ORF">DQ08_01465</name>
</gene>
<feature type="transmembrane region" description="Helical" evidence="1">
    <location>
        <begin position="117"/>
        <end position="141"/>
    </location>
</feature>
<dbReference type="PANTHER" id="PTHR40076">
    <property type="entry name" value="MEMBRANE PROTEIN-RELATED"/>
    <property type="match status" value="1"/>
</dbReference>
<keyword evidence="1" id="KW-0472">Membrane</keyword>
<accession>A0ABM5QFR3</accession>
<sequence length="278" mass="31632">MMKTRAELKREAKEALKGNWGWAIQITFLPMLLVVFINVMLNYFIDRSMSTIGLDGELVLTSTGLFFSLILSIIYIIVLTGLEVNFENAFLNLIRGKKTSFTPAMSYAFTQRRFGKFFLTNLVMGIFVYLWLLLLVIPGIIKSLSYSQANYILIDQIENGDEVSVTGPITKSRAMMDGHKWEFFVLQLSFIGWSFLALFLTFGIGFIWLSPYIMATTAAYYDNLKAETSGEKRLLNVENPEESTADDYEELDFEEAKEEVVSDVPLMGQPEIKDATMK</sequence>